<keyword evidence="3" id="KW-0804">Transcription</keyword>
<keyword evidence="2" id="KW-0238">DNA-binding</keyword>
<feature type="domain" description="Transcriptional regulator LacI/GalR-like sensor" evidence="4">
    <location>
        <begin position="16"/>
        <end position="71"/>
    </location>
</feature>
<keyword evidence="6" id="KW-1185">Reference proteome</keyword>
<sequence length="75" mass="7606">MTGLTSTPGLVLPAAASRSAAYAAVRDLLRRPDAPTALLSATDRAAVDGIWAARDLGVAVPRDLAVIGIGNIPRA</sequence>
<dbReference type="RefSeq" id="WP_169396658.1">
    <property type="nucleotide sequence ID" value="NZ_BAAAJH010000043.1"/>
</dbReference>
<dbReference type="InterPro" id="IPR028082">
    <property type="entry name" value="Peripla_BP_I"/>
</dbReference>
<dbReference type="Proteomes" id="UP001296706">
    <property type="component" value="Unassembled WGS sequence"/>
</dbReference>
<gene>
    <name evidence="5" type="ORF">HF577_16025</name>
</gene>
<accession>A0ABX1RDV6</accession>
<evidence type="ECO:0000313" key="6">
    <source>
        <dbReference type="Proteomes" id="UP001296706"/>
    </source>
</evidence>
<dbReference type="EMBL" id="JAAXKY010000047">
    <property type="protein sequence ID" value="NMH78587.1"/>
    <property type="molecule type" value="Genomic_DNA"/>
</dbReference>
<dbReference type="SUPFAM" id="SSF53822">
    <property type="entry name" value="Periplasmic binding protein-like I"/>
    <property type="match status" value="1"/>
</dbReference>
<evidence type="ECO:0000256" key="2">
    <source>
        <dbReference type="ARBA" id="ARBA00023125"/>
    </source>
</evidence>
<proteinExistence type="predicted"/>
<evidence type="ECO:0000256" key="3">
    <source>
        <dbReference type="ARBA" id="ARBA00023163"/>
    </source>
</evidence>
<protein>
    <submittedName>
        <fullName evidence="5">LacI family transcriptional regulator</fullName>
    </submittedName>
</protein>
<evidence type="ECO:0000259" key="4">
    <source>
        <dbReference type="Pfam" id="PF13377"/>
    </source>
</evidence>
<keyword evidence="1" id="KW-0805">Transcription regulation</keyword>
<comment type="caution">
    <text evidence="5">The sequence shown here is derived from an EMBL/GenBank/DDBJ whole genome shotgun (WGS) entry which is preliminary data.</text>
</comment>
<name>A0ABX1RDV6_9PSEU</name>
<evidence type="ECO:0000313" key="5">
    <source>
        <dbReference type="EMBL" id="NMH78587.1"/>
    </source>
</evidence>
<organism evidence="5 6">
    <name type="scientific">Pseudonocardia xinjiangensis</name>
    <dbReference type="NCBI Taxonomy" id="75289"/>
    <lineage>
        <taxon>Bacteria</taxon>
        <taxon>Bacillati</taxon>
        <taxon>Actinomycetota</taxon>
        <taxon>Actinomycetes</taxon>
        <taxon>Pseudonocardiales</taxon>
        <taxon>Pseudonocardiaceae</taxon>
        <taxon>Pseudonocardia</taxon>
    </lineage>
</organism>
<dbReference type="Gene3D" id="3.40.50.2300">
    <property type="match status" value="1"/>
</dbReference>
<dbReference type="Pfam" id="PF13377">
    <property type="entry name" value="Peripla_BP_3"/>
    <property type="match status" value="1"/>
</dbReference>
<dbReference type="InterPro" id="IPR046335">
    <property type="entry name" value="LacI/GalR-like_sensor"/>
</dbReference>
<reference evidence="5 6" key="1">
    <citation type="submission" date="2020-04" db="EMBL/GenBank/DDBJ databases">
        <authorList>
            <person name="Klaysubun C."/>
            <person name="Duangmal K."/>
            <person name="Lipun K."/>
        </authorList>
    </citation>
    <scope>NUCLEOTIDE SEQUENCE [LARGE SCALE GENOMIC DNA]</scope>
    <source>
        <strain evidence="5 6">JCM 11839</strain>
    </source>
</reference>
<evidence type="ECO:0000256" key="1">
    <source>
        <dbReference type="ARBA" id="ARBA00023015"/>
    </source>
</evidence>